<dbReference type="OrthoDB" id="9801813at2"/>
<dbReference type="SUPFAM" id="SSF52540">
    <property type="entry name" value="P-loop containing nucleoside triphosphate hydrolases"/>
    <property type="match status" value="1"/>
</dbReference>
<dbReference type="Proteomes" id="UP000032534">
    <property type="component" value="Unassembled WGS sequence"/>
</dbReference>
<accession>A0A0D7X338</accession>
<dbReference type="SMART" id="SM00382">
    <property type="entry name" value="AAA"/>
    <property type="match status" value="1"/>
</dbReference>
<dbReference type="Pfam" id="PF13175">
    <property type="entry name" value="AAA_15"/>
    <property type="match status" value="1"/>
</dbReference>
<gene>
    <name evidence="2" type="ORF">QD47_09265</name>
</gene>
<feature type="domain" description="AAA+ ATPase" evidence="1">
    <location>
        <begin position="28"/>
        <end position="420"/>
    </location>
</feature>
<reference evidence="2 3" key="1">
    <citation type="submission" date="2014-11" db="EMBL/GenBank/DDBJ databases">
        <title>Draft Genome Sequences of Paenibacillus polymyxa NRRL B-30509 and Paenibacillus terrae NRRL B-30644, Strains from a Poultry Environment that Produce Tridecaptin A and Paenicidins.</title>
        <authorList>
            <person name="van Belkum M.J."/>
            <person name="Lohans C.T."/>
            <person name="Vederas J.C."/>
        </authorList>
    </citation>
    <scope>NUCLEOTIDE SEQUENCE [LARGE SCALE GENOMIC DNA]</scope>
    <source>
        <strain evidence="2 3">NRRL B-30644</strain>
    </source>
</reference>
<organism evidence="2 3">
    <name type="scientific">Paenibacillus terrae</name>
    <dbReference type="NCBI Taxonomy" id="159743"/>
    <lineage>
        <taxon>Bacteria</taxon>
        <taxon>Bacillati</taxon>
        <taxon>Bacillota</taxon>
        <taxon>Bacilli</taxon>
        <taxon>Bacillales</taxon>
        <taxon>Paenibacillaceae</taxon>
        <taxon>Paenibacillus</taxon>
    </lineage>
</organism>
<keyword evidence="3" id="KW-1185">Reference proteome</keyword>
<dbReference type="PANTHER" id="PTHR43581:SF4">
    <property type="entry name" value="ATP_GTP PHOSPHATASE"/>
    <property type="match status" value="1"/>
</dbReference>
<dbReference type="EMBL" id="JTHP01000014">
    <property type="protein sequence ID" value="KJD45830.1"/>
    <property type="molecule type" value="Genomic_DNA"/>
</dbReference>
<dbReference type="InterPro" id="IPR051396">
    <property type="entry name" value="Bact_Antivir_Def_Nuclease"/>
</dbReference>
<dbReference type="InterPro" id="IPR003593">
    <property type="entry name" value="AAA+_ATPase"/>
</dbReference>
<proteinExistence type="predicted"/>
<evidence type="ECO:0000313" key="2">
    <source>
        <dbReference type="EMBL" id="KJD45830.1"/>
    </source>
</evidence>
<dbReference type="InterPro" id="IPR027417">
    <property type="entry name" value="P-loop_NTPase"/>
</dbReference>
<dbReference type="PATRIC" id="fig|159743.3.peg.2054"/>
<dbReference type="InterPro" id="IPR041685">
    <property type="entry name" value="AAA_GajA/Old/RecF-like"/>
</dbReference>
<name>A0A0D7X338_9BACL</name>
<evidence type="ECO:0000259" key="1">
    <source>
        <dbReference type="SMART" id="SM00382"/>
    </source>
</evidence>
<comment type="caution">
    <text evidence="2">The sequence shown here is derived from an EMBL/GenBank/DDBJ whole genome shotgun (WGS) entry which is preliminary data.</text>
</comment>
<dbReference type="RefSeq" id="WP_044645862.1">
    <property type="nucleotide sequence ID" value="NZ_JTHP01000014.1"/>
</dbReference>
<dbReference type="Gene3D" id="3.40.50.300">
    <property type="entry name" value="P-loop containing nucleotide triphosphate hydrolases"/>
    <property type="match status" value="1"/>
</dbReference>
<protein>
    <recommendedName>
        <fullName evidence="1">AAA+ ATPase domain-containing protein</fullName>
    </recommendedName>
</protein>
<sequence length="424" mass="49593">MLINEVYIGKYKKIKEFNLKFLKMNNSNFNLSVLIGENGTAKTTILQAITNLLSNSREKYKILDAHMKYELSSGEQHLLTTIDIPEQLPSKLIISSYTPIERVYMQAKNSKAPHCPIIYSEMGLSKLKYIIKEYVSKYSHKMNDIVYFIGYRPHQYYLEFSAGFTVNRFRENLFNGKYDAALEVVLPNLDQNLSISELIDDYDYKIGRYDGSSKNLRKFVSHYMQELFKEGTYYENKSIFSTSELERVLVEYLYVSLKIKVFSSYFSKTRETYYKGETRKLVHSNDETNYFEGESKFYNDLDFLGMFDRYPISDLWFSPRSDDSDIIPLSYWSSGELSLFLRLIEIVHSVSENSVLLIDEPETHLHPKWINGYINILKDIIDVNCHVIIATHAPLIVSDVPKENIILLRKQGSTIYQEILKRKQ</sequence>
<evidence type="ECO:0000313" key="3">
    <source>
        <dbReference type="Proteomes" id="UP000032534"/>
    </source>
</evidence>
<dbReference type="AlphaFoldDB" id="A0A0D7X338"/>
<dbReference type="PANTHER" id="PTHR43581">
    <property type="entry name" value="ATP/GTP PHOSPHATASE"/>
    <property type="match status" value="1"/>
</dbReference>